<evidence type="ECO:0000256" key="8">
    <source>
        <dbReference type="SAM" id="SignalP"/>
    </source>
</evidence>
<dbReference type="PANTHER" id="PTHR43141:SF4">
    <property type="entry name" value="CYTOCHROME BD2 SUBUNIT II"/>
    <property type="match status" value="1"/>
</dbReference>
<accession>A0A401UYG8</accession>
<dbReference type="GO" id="GO:0009055">
    <property type="term" value="F:electron transfer activity"/>
    <property type="evidence" value="ECO:0007669"/>
    <property type="project" value="TreeGrafter"/>
</dbReference>
<feature type="transmembrane region" description="Helical" evidence="7">
    <location>
        <begin position="234"/>
        <end position="253"/>
    </location>
</feature>
<keyword evidence="3" id="KW-1003">Cell membrane</keyword>
<dbReference type="RefSeq" id="WP_124342265.1">
    <property type="nucleotide sequence ID" value="NZ_BHYL01000093.1"/>
</dbReference>
<evidence type="ECO:0000256" key="1">
    <source>
        <dbReference type="ARBA" id="ARBA00004651"/>
    </source>
</evidence>
<evidence type="ECO:0000256" key="3">
    <source>
        <dbReference type="ARBA" id="ARBA00022475"/>
    </source>
</evidence>
<dbReference type="EMBL" id="BHYL01000093">
    <property type="protein sequence ID" value="GCD19733.1"/>
    <property type="molecule type" value="Genomic_DNA"/>
</dbReference>
<reference evidence="9 10" key="1">
    <citation type="submission" date="2018-11" db="EMBL/GenBank/DDBJ databases">
        <title>Draft genome sequence of Cellulomonas takizawaensis strain TKZ-21.</title>
        <authorList>
            <person name="Yamamura H."/>
            <person name="Hayashi T."/>
            <person name="Hamada M."/>
            <person name="Serisawa Y."/>
            <person name="Matsuyama K."/>
            <person name="Nakagawa Y."/>
            <person name="Otoguro M."/>
            <person name="Yanagida F."/>
            <person name="Hayakawa M."/>
        </authorList>
    </citation>
    <scope>NUCLEOTIDE SEQUENCE [LARGE SCALE GENOMIC DNA]</scope>
    <source>
        <strain evidence="9 10">TKZ-21</strain>
    </source>
</reference>
<feature type="transmembrane region" description="Helical" evidence="7">
    <location>
        <begin position="116"/>
        <end position="140"/>
    </location>
</feature>
<evidence type="ECO:0000256" key="7">
    <source>
        <dbReference type="SAM" id="Phobius"/>
    </source>
</evidence>
<feature type="transmembrane region" description="Helical" evidence="7">
    <location>
        <begin position="160"/>
        <end position="181"/>
    </location>
</feature>
<feature type="transmembrane region" description="Helical" evidence="7">
    <location>
        <begin position="80"/>
        <end position="104"/>
    </location>
</feature>
<keyword evidence="10" id="KW-1185">Reference proteome</keyword>
<evidence type="ECO:0000313" key="10">
    <source>
        <dbReference type="Proteomes" id="UP000288246"/>
    </source>
</evidence>
<keyword evidence="6 7" id="KW-0472">Membrane</keyword>
<feature type="transmembrane region" description="Helical" evidence="7">
    <location>
        <begin position="300"/>
        <end position="324"/>
    </location>
</feature>
<dbReference type="PANTHER" id="PTHR43141">
    <property type="entry name" value="CYTOCHROME BD2 SUBUNIT II"/>
    <property type="match status" value="1"/>
</dbReference>
<organism evidence="9 10">
    <name type="scientific">Cellulomonas algicola</name>
    <dbReference type="NCBI Taxonomy" id="2071633"/>
    <lineage>
        <taxon>Bacteria</taxon>
        <taxon>Bacillati</taxon>
        <taxon>Actinomycetota</taxon>
        <taxon>Actinomycetes</taxon>
        <taxon>Micrococcales</taxon>
        <taxon>Cellulomonadaceae</taxon>
        <taxon>Cellulomonas</taxon>
    </lineage>
</organism>
<comment type="caution">
    <text evidence="9">The sequence shown here is derived from an EMBL/GenBank/DDBJ whole genome shotgun (WGS) entry which is preliminary data.</text>
</comment>
<evidence type="ECO:0000256" key="5">
    <source>
        <dbReference type="ARBA" id="ARBA00022989"/>
    </source>
</evidence>
<dbReference type="OrthoDB" id="9776710at2"/>
<comment type="similarity">
    <text evidence="2">Belongs to the cytochrome ubiquinol oxidase subunit 2 family.</text>
</comment>
<feature type="chain" id="PRO_5039170297" evidence="8">
    <location>
        <begin position="19"/>
        <end position="348"/>
    </location>
</feature>
<feature type="signal peptide" evidence="8">
    <location>
        <begin position="1"/>
        <end position="18"/>
    </location>
</feature>
<keyword evidence="8" id="KW-0732">Signal</keyword>
<keyword evidence="5 7" id="KW-1133">Transmembrane helix</keyword>
<dbReference type="GO" id="GO:0019646">
    <property type="term" value="P:aerobic electron transport chain"/>
    <property type="evidence" value="ECO:0007669"/>
    <property type="project" value="TreeGrafter"/>
</dbReference>
<evidence type="ECO:0000256" key="4">
    <source>
        <dbReference type="ARBA" id="ARBA00022692"/>
    </source>
</evidence>
<name>A0A401UYG8_9CELL</name>
<dbReference type="Proteomes" id="UP000288246">
    <property type="component" value="Unassembled WGS sequence"/>
</dbReference>
<feature type="transmembrane region" description="Helical" evidence="7">
    <location>
        <begin position="201"/>
        <end position="219"/>
    </location>
</feature>
<dbReference type="GO" id="GO:0005886">
    <property type="term" value="C:plasma membrane"/>
    <property type="evidence" value="ECO:0007669"/>
    <property type="project" value="UniProtKB-SubCell"/>
</dbReference>
<dbReference type="AlphaFoldDB" id="A0A401UYG8"/>
<evidence type="ECO:0000256" key="6">
    <source>
        <dbReference type="ARBA" id="ARBA00023136"/>
    </source>
</evidence>
<proteinExistence type="inferred from homology"/>
<protein>
    <submittedName>
        <fullName evidence="9">Cytochrome D ubiquinol oxidase subunit II</fullName>
    </submittedName>
</protein>
<dbReference type="InterPro" id="IPR003317">
    <property type="entry name" value="Cyt-d_oxidase_su2"/>
</dbReference>
<dbReference type="GO" id="GO:0016682">
    <property type="term" value="F:oxidoreductase activity, acting on diphenols and related substances as donors, oxygen as acceptor"/>
    <property type="evidence" value="ECO:0007669"/>
    <property type="project" value="TreeGrafter"/>
</dbReference>
<evidence type="ECO:0000313" key="9">
    <source>
        <dbReference type="EMBL" id="GCD19733.1"/>
    </source>
</evidence>
<dbReference type="GO" id="GO:0070069">
    <property type="term" value="C:cytochrome complex"/>
    <property type="evidence" value="ECO:0007669"/>
    <property type="project" value="TreeGrafter"/>
</dbReference>
<sequence>MSATLVAAVLLLAIAAYATFAGADFGAGFWDLTAGGAERGAAPRDLVEHSIGPVWEANHVWLIFVLVVTWAGFPEAYQSIWLTMFVPLTIAAIGIVLRGASFAFRKAVVTTRARRVFGGGFALSSVLVPFCFGAVAGGIASGQVPSGGRAGDPVQSWLNLTSVSVGILSVALAAYLAAVYLVRDARHAGDGRMTHYFRRRAVVAAVVAGVAAAVGLVDLRSEAPDVFEGLTTRALPLVVVCAACGVGALVLLVRDAPRGARLLAALAVVTLIVAWGVAQWPYLLPGQLTVADAAAPDGTLTALVVAVVAGVLLVGPAFVLLYVLAQRGLLPEEGVETADADAVDSPRR</sequence>
<evidence type="ECO:0000256" key="2">
    <source>
        <dbReference type="ARBA" id="ARBA00007543"/>
    </source>
</evidence>
<feature type="transmembrane region" description="Helical" evidence="7">
    <location>
        <begin position="260"/>
        <end position="280"/>
    </location>
</feature>
<gene>
    <name evidence="9" type="ORF">CTKZ_12950</name>
</gene>
<keyword evidence="4 7" id="KW-0812">Transmembrane</keyword>
<comment type="subcellular location">
    <subcellularLocation>
        <location evidence="1">Cell membrane</location>
        <topology evidence="1">Multi-pass membrane protein</topology>
    </subcellularLocation>
</comment>
<dbReference type="Pfam" id="PF02322">
    <property type="entry name" value="Cyt_bd_oxida_II"/>
    <property type="match status" value="1"/>
</dbReference>